<proteinExistence type="predicted"/>
<feature type="compositionally biased region" description="Low complexity" evidence="1">
    <location>
        <begin position="371"/>
        <end position="398"/>
    </location>
</feature>
<evidence type="ECO:0000313" key="3">
    <source>
        <dbReference type="Proteomes" id="UP000334990"/>
    </source>
</evidence>
<evidence type="ECO:0000313" key="2">
    <source>
        <dbReference type="EMBL" id="GES00482.1"/>
    </source>
</evidence>
<dbReference type="OrthoDB" id="3479396at2"/>
<feature type="compositionally biased region" description="Low complexity" evidence="1">
    <location>
        <begin position="192"/>
        <end position="202"/>
    </location>
</feature>
<dbReference type="EMBL" id="BLAD01000045">
    <property type="protein sequence ID" value="GES00482.1"/>
    <property type="molecule type" value="Genomic_DNA"/>
</dbReference>
<feature type="region of interest" description="Disordered" evidence="1">
    <location>
        <begin position="538"/>
        <end position="558"/>
    </location>
</feature>
<feature type="compositionally biased region" description="Pro residues" evidence="1">
    <location>
        <begin position="239"/>
        <end position="250"/>
    </location>
</feature>
<keyword evidence="3" id="KW-1185">Reference proteome</keyword>
<dbReference type="AlphaFoldDB" id="A0A5M3VXN7"/>
<feature type="compositionally biased region" description="Low complexity" evidence="1">
    <location>
        <begin position="272"/>
        <end position="305"/>
    </location>
</feature>
<feature type="compositionally biased region" description="Low complexity" evidence="1">
    <location>
        <begin position="470"/>
        <end position="489"/>
    </location>
</feature>
<gene>
    <name evidence="2" type="ORF">Acor_25460</name>
</gene>
<feature type="region of interest" description="Disordered" evidence="1">
    <location>
        <begin position="106"/>
        <end position="173"/>
    </location>
</feature>
<accession>A0A5M3VXN7</accession>
<feature type="compositionally biased region" description="Pro residues" evidence="1">
    <location>
        <begin position="136"/>
        <end position="145"/>
    </location>
</feature>
<feature type="compositionally biased region" description="Basic and acidic residues" evidence="1">
    <location>
        <begin position="324"/>
        <end position="339"/>
    </location>
</feature>
<feature type="region of interest" description="Disordered" evidence="1">
    <location>
        <begin position="1"/>
        <end position="51"/>
    </location>
</feature>
<protein>
    <submittedName>
        <fullName evidence="2">Uncharacterized protein</fullName>
    </submittedName>
</protein>
<dbReference type="RefSeq" id="WP_155336826.1">
    <property type="nucleotide sequence ID" value="NZ_BAAABN010000014.1"/>
</dbReference>
<comment type="caution">
    <text evidence="2">The sequence shown here is derived from an EMBL/GenBank/DDBJ whole genome shotgun (WGS) entry which is preliminary data.</text>
</comment>
<reference evidence="2 3" key="1">
    <citation type="submission" date="2019-10" db="EMBL/GenBank/DDBJ databases">
        <title>Whole genome shotgun sequence of Acrocarpospora corrugata NBRC 13972.</title>
        <authorList>
            <person name="Ichikawa N."/>
            <person name="Kimura A."/>
            <person name="Kitahashi Y."/>
            <person name="Komaki H."/>
            <person name="Oguchi A."/>
        </authorList>
    </citation>
    <scope>NUCLEOTIDE SEQUENCE [LARGE SCALE GENOMIC DNA]</scope>
    <source>
        <strain evidence="2 3">NBRC 13972</strain>
    </source>
</reference>
<name>A0A5M3VXN7_9ACTN</name>
<evidence type="ECO:0000256" key="1">
    <source>
        <dbReference type="SAM" id="MobiDB-lite"/>
    </source>
</evidence>
<feature type="region of interest" description="Disordered" evidence="1">
    <location>
        <begin position="470"/>
        <end position="492"/>
    </location>
</feature>
<feature type="region of interest" description="Disordered" evidence="1">
    <location>
        <begin position="192"/>
        <end position="428"/>
    </location>
</feature>
<feature type="compositionally biased region" description="Basic and acidic residues" evidence="1">
    <location>
        <begin position="352"/>
        <end position="366"/>
    </location>
</feature>
<dbReference type="Proteomes" id="UP000334990">
    <property type="component" value="Unassembled WGS sequence"/>
</dbReference>
<organism evidence="2 3">
    <name type="scientific">Acrocarpospora corrugata</name>
    <dbReference type="NCBI Taxonomy" id="35763"/>
    <lineage>
        <taxon>Bacteria</taxon>
        <taxon>Bacillati</taxon>
        <taxon>Actinomycetota</taxon>
        <taxon>Actinomycetes</taxon>
        <taxon>Streptosporangiales</taxon>
        <taxon>Streptosporangiaceae</taxon>
        <taxon>Acrocarpospora</taxon>
    </lineage>
</organism>
<sequence>MRGQDPGSEHDYDRSGPAASAVPPPSFGQAGRGDDLQLGMGSPWRPGYSWFSAPTREDELWSPSVIEPARTVAEAAPPVVPCAPPWQPPPAYTAAAAGMPVWPGANDAADQPVWPAATGESVGGAGDMSDMGDPAGWPPPSAPEPDPAEAPRSGLPPLPAWPANTAEQAETLNATVQSETLKAGMRAETFNAAVQAEAQPAEVPREPVRSGEPGDVPVWPPRLPGEAVYSEDVTGDDPPVVPRHWPPTESPAPTLRPWSAPGRLPAAETEVPEPSAPESWPSAAGASSEAATTEPAEPAAEAPEGTVEQQWPAFGSWPSVPQVSRDDEPPQDAESHEVVPETSAGVPQDESPADRDLVTLPGDRESGLTWPAERAVSAVPEPAEPAVAALDAPAGGPATEPGDDPDAWPPGPGRWRTVVPTQPPPEESIAETTIPRREVMFPVTDAPPPLRRIHGRHTPAEGIVLPPVPQQQQLQRQLPPQAAPAEPRQSGGGRKAVLALCSLIVVGAIGTAAYFAYTDKGDPAATGQAPAVAGAPAVANEGPDPAPTTGDVLDSETSDPRKLTLAEAFPDARISVDGRTFRRVKVNITDKCEDAAAGAFATALTQQQCRRVLRATYVDARKQYAVTTGIAVLPTKEAALEVDKTKNLGGNLWFRGLDGEADTGADRVSISGGYAAGMVWGRYIVFSYATYADGHTPVEKEKDLGPVSGAFRDHTAEVIEKRIGG</sequence>